<evidence type="ECO:0000256" key="2">
    <source>
        <dbReference type="ARBA" id="ARBA00023125"/>
    </source>
</evidence>
<name>A0A1I6ZZK3_9ENTR</name>
<accession>A0A1I6ZZK3</accession>
<proteinExistence type="predicted"/>
<evidence type="ECO:0000256" key="1">
    <source>
        <dbReference type="ARBA" id="ARBA00023015"/>
    </source>
</evidence>
<protein>
    <submittedName>
        <fullName evidence="6">Cupin domain-containing protein</fullName>
    </submittedName>
</protein>
<dbReference type="Pfam" id="PF07883">
    <property type="entry name" value="Cupin_2"/>
    <property type="match status" value="1"/>
</dbReference>
<dbReference type="FunFam" id="1.10.260.40:FF:000029">
    <property type="entry name" value="XRE family transcriptional regulator"/>
    <property type="match status" value="1"/>
</dbReference>
<dbReference type="CDD" id="cd00093">
    <property type="entry name" value="HTH_XRE"/>
    <property type="match status" value="1"/>
</dbReference>
<dbReference type="InterPro" id="IPR011051">
    <property type="entry name" value="RmlC_Cupin_sf"/>
</dbReference>
<keyword evidence="2" id="KW-0238">DNA-binding</keyword>
<evidence type="ECO:0000256" key="4">
    <source>
        <dbReference type="SAM" id="MobiDB-lite"/>
    </source>
</evidence>
<dbReference type="PANTHER" id="PTHR46797:SF23">
    <property type="entry name" value="HTH-TYPE TRANSCRIPTIONAL REGULATOR SUTR"/>
    <property type="match status" value="1"/>
</dbReference>
<organism evidence="6 7">
    <name type="scientific">Kosakonia arachidis</name>
    <dbReference type="NCBI Taxonomy" id="551989"/>
    <lineage>
        <taxon>Bacteria</taxon>
        <taxon>Pseudomonadati</taxon>
        <taxon>Pseudomonadota</taxon>
        <taxon>Gammaproteobacteria</taxon>
        <taxon>Enterobacterales</taxon>
        <taxon>Enterobacteriaceae</taxon>
        <taxon>Kosakonia</taxon>
    </lineage>
</organism>
<dbReference type="GO" id="GO:0005829">
    <property type="term" value="C:cytosol"/>
    <property type="evidence" value="ECO:0007669"/>
    <property type="project" value="TreeGrafter"/>
</dbReference>
<dbReference type="Gene3D" id="1.10.260.40">
    <property type="entry name" value="lambda repressor-like DNA-binding domains"/>
    <property type="match status" value="1"/>
</dbReference>
<dbReference type="InterPro" id="IPR010982">
    <property type="entry name" value="Lambda_DNA-bd_dom_sf"/>
</dbReference>
<feature type="region of interest" description="Disordered" evidence="4">
    <location>
        <begin position="179"/>
        <end position="198"/>
    </location>
</feature>
<dbReference type="EMBL" id="FPAU01000001">
    <property type="protein sequence ID" value="SFT68116.1"/>
    <property type="molecule type" value="Genomic_DNA"/>
</dbReference>
<sequence length="198" mass="21661">MDLTVYLATMLKSLRQGRGWSLSRLAEETGVSKAMLGQIERNESSPTVSTLWKIATGLNVPFSTFISPPEGGTLRAYDPQQQAMVVTPIFPWDEKLHFDLFSINLAPGAISESTPHETGVIEHVIVISGVLDMCIDGQWRTIVAGSGLRFAGDEAHAYRNSTAQTTHFHSLIHYPKEKAAGKPTAKTTTINKPDNPEV</sequence>
<dbReference type="RefSeq" id="WP_090120449.1">
    <property type="nucleotide sequence ID" value="NZ_CP045300.1"/>
</dbReference>
<keyword evidence="7" id="KW-1185">Reference proteome</keyword>
<dbReference type="PROSITE" id="PS50943">
    <property type="entry name" value="HTH_CROC1"/>
    <property type="match status" value="1"/>
</dbReference>
<dbReference type="Proteomes" id="UP000199187">
    <property type="component" value="Unassembled WGS sequence"/>
</dbReference>
<dbReference type="GO" id="GO:0003700">
    <property type="term" value="F:DNA-binding transcription factor activity"/>
    <property type="evidence" value="ECO:0007669"/>
    <property type="project" value="TreeGrafter"/>
</dbReference>
<dbReference type="SMART" id="SM00530">
    <property type="entry name" value="HTH_XRE"/>
    <property type="match status" value="1"/>
</dbReference>
<evidence type="ECO:0000259" key="5">
    <source>
        <dbReference type="PROSITE" id="PS50943"/>
    </source>
</evidence>
<dbReference type="InterPro" id="IPR050807">
    <property type="entry name" value="TransReg_Diox_bact_type"/>
</dbReference>
<dbReference type="InterPro" id="IPR013096">
    <property type="entry name" value="Cupin_2"/>
</dbReference>
<dbReference type="CDD" id="cd02209">
    <property type="entry name" value="cupin_XRE_C"/>
    <property type="match status" value="1"/>
</dbReference>
<dbReference type="InterPro" id="IPR014710">
    <property type="entry name" value="RmlC-like_jellyroll"/>
</dbReference>
<dbReference type="SUPFAM" id="SSF47413">
    <property type="entry name" value="lambda repressor-like DNA-binding domains"/>
    <property type="match status" value="1"/>
</dbReference>
<dbReference type="PANTHER" id="PTHR46797">
    <property type="entry name" value="HTH-TYPE TRANSCRIPTIONAL REGULATOR"/>
    <property type="match status" value="1"/>
</dbReference>
<evidence type="ECO:0000256" key="3">
    <source>
        <dbReference type="ARBA" id="ARBA00023163"/>
    </source>
</evidence>
<keyword evidence="1" id="KW-0805">Transcription regulation</keyword>
<feature type="domain" description="HTH cro/C1-type" evidence="5">
    <location>
        <begin position="11"/>
        <end position="65"/>
    </location>
</feature>
<dbReference type="Pfam" id="PF01381">
    <property type="entry name" value="HTH_3"/>
    <property type="match status" value="1"/>
</dbReference>
<dbReference type="SUPFAM" id="SSF51182">
    <property type="entry name" value="RmlC-like cupins"/>
    <property type="match status" value="1"/>
</dbReference>
<dbReference type="Gene3D" id="2.60.120.10">
    <property type="entry name" value="Jelly Rolls"/>
    <property type="match status" value="1"/>
</dbReference>
<keyword evidence="3" id="KW-0804">Transcription</keyword>
<dbReference type="GO" id="GO:0003677">
    <property type="term" value="F:DNA binding"/>
    <property type="evidence" value="ECO:0007669"/>
    <property type="project" value="UniProtKB-KW"/>
</dbReference>
<dbReference type="OrthoDB" id="9792093at2"/>
<reference evidence="7" key="1">
    <citation type="submission" date="2016-10" db="EMBL/GenBank/DDBJ databases">
        <authorList>
            <person name="Varghese N."/>
            <person name="Submissions S."/>
        </authorList>
    </citation>
    <scope>NUCLEOTIDE SEQUENCE [LARGE SCALE GENOMIC DNA]</scope>
    <source>
        <strain evidence="7">Ah-143</strain>
    </source>
</reference>
<gene>
    <name evidence="6" type="ORF">SAMN05192562_1011470</name>
</gene>
<dbReference type="AlphaFoldDB" id="A0A1I6ZZK3"/>
<dbReference type="InterPro" id="IPR001387">
    <property type="entry name" value="Cro/C1-type_HTH"/>
</dbReference>
<evidence type="ECO:0000313" key="7">
    <source>
        <dbReference type="Proteomes" id="UP000199187"/>
    </source>
</evidence>
<evidence type="ECO:0000313" key="6">
    <source>
        <dbReference type="EMBL" id="SFT68116.1"/>
    </source>
</evidence>